<keyword evidence="1" id="KW-0433">Leucine-rich repeat</keyword>
<dbReference type="PANTHER" id="PTHR48051:SF1">
    <property type="entry name" value="RAS SUPPRESSOR PROTEIN 1"/>
    <property type="match status" value="1"/>
</dbReference>
<keyword evidence="2" id="KW-0677">Repeat</keyword>
<dbReference type="EMBL" id="CACVAQ010000095">
    <property type="protein sequence ID" value="CAA6804096.1"/>
    <property type="molecule type" value="Genomic_DNA"/>
</dbReference>
<dbReference type="SUPFAM" id="SSF52058">
    <property type="entry name" value="L domain-like"/>
    <property type="match status" value="1"/>
</dbReference>
<name>A0A6S6SD07_9BACT</name>
<dbReference type="SMART" id="SM00369">
    <property type="entry name" value="LRR_TYP"/>
    <property type="match status" value="3"/>
</dbReference>
<evidence type="ECO:0000256" key="2">
    <source>
        <dbReference type="ARBA" id="ARBA00022737"/>
    </source>
</evidence>
<dbReference type="InterPro" id="IPR032675">
    <property type="entry name" value="LRR_dom_sf"/>
</dbReference>
<dbReference type="GO" id="GO:0005737">
    <property type="term" value="C:cytoplasm"/>
    <property type="evidence" value="ECO:0007669"/>
    <property type="project" value="TreeGrafter"/>
</dbReference>
<dbReference type="Gene3D" id="3.80.10.10">
    <property type="entry name" value="Ribonuclease Inhibitor"/>
    <property type="match status" value="1"/>
</dbReference>
<dbReference type="InterPro" id="IPR001611">
    <property type="entry name" value="Leu-rich_rpt"/>
</dbReference>
<dbReference type="Pfam" id="PF13855">
    <property type="entry name" value="LRR_8"/>
    <property type="match status" value="1"/>
</dbReference>
<dbReference type="PANTHER" id="PTHR48051">
    <property type="match status" value="1"/>
</dbReference>
<dbReference type="InterPro" id="IPR050216">
    <property type="entry name" value="LRR_domain-containing"/>
</dbReference>
<reference evidence="3" key="1">
    <citation type="submission" date="2020-01" db="EMBL/GenBank/DDBJ databases">
        <authorList>
            <person name="Meier V. D."/>
            <person name="Meier V D."/>
        </authorList>
    </citation>
    <scope>NUCLEOTIDE SEQUENCE</scope>
    <source>
        <strain evidence="3">HLG_WM_MAG_10</strain>
    </source>
</reference>
<gene>
    <name evidence="3" type="ORF">HELGO_WM33238</name>
</gene>
<dbReference type="AlphaFoldDB" id="A0A6S6SD07"/>
<protein>
    <recommendedName>
        <fullName evidence="4">Leucine-rich repeat domain-containing protein</fullName>
    </recommendedName>
</protein>
<proteinExistence type="predicted"/>
<evidence type="ECO:0008006" key="4">
    <source>
        <dbReference type="Google" id="ProtNLM"/>
    </source>
</evidence>
<sequence>MGFFSKIKEWLSPKKHIALPKEVVLEVLDQEQEPEFPIEEKKPLSEEEQQFAQIKELIASNDMSNHELAAMFLLGLGVEWDDEMYSMIAQSADKMTFWAEKEDNETFLAHFDTLIITPKFFGVYSEIASFAAVLSKFSNLEELQWKAKHYWNQHPVLIAASDLPKLKRLYVEDCRMNFLPESLTKAMSLEELYLSNNKLTEMPADLGQLANLRILDLTSNQLERCPRSVCDIKRLEVLKLQHNPMLDIEPRMLGRLYRLRDLELPEVVAKFNLDNLQDWLPDVDFDKPYWKFD</sequence>
<dbReference type="PROSITE" id="PS51450">
    <property type="entry name" value="LRR"/>
    <property type="match status" value="1"/>
</dbReference>
<accession>A0A6S6SD07</accession>
<evidence type="ECO:0000313" key="3">
    <source>
        <dbReference type="EMBL" id="CAA6804096.1"/>
    </source>
</evidence>
<organism evidence="3">
    <name type="scientific">uncultured Aureispira sp</name>
    <dbReference type="NCBI Taxonomy" id="1331704"/>
    <lineage>
        <taxon>Bacteria</taxon>
        <taxon>Pseudomonadati</taxon>
        <taxon>Bacteroidota</taxon>
        <taxon>Saprospiria</taxon>
        <taxon>Saprospirales</taxon>
        <taxon>Saprospiraceae</taxon>
        <taxon>Aureispira</taxon>
        <taxon>environmental samples</taxon>
    </lineage>
</organism>
<dbReference type="InterPro" id="IPR003591">
    <property type="entry name" value="Leu-rich_rpt_typical-subtyp"/>
</dbReference>
<evidence type="ECO:0000256" key="1">
    <source>
        <dbReference type="ARBA" id="ARBA00022614"/>
    </source>
</evidence>